<evidence type="ECO:0000313" key="2">
    <source>
        <dbReference type="EMBL" id="KRL46056.1"/>
    </source>
</evidence>
<comment type="caution">
    <text evidence="2">The sequence shown here is derived from an EMBL/GenBank/DDBJ whole genome shotgun (WGS) entry which is preliminary data.</text>
</comment>
<protein>
    <submittedName>
        <fullName evidence="2">Uncharacterized protein</fullName>
    </submittedName>
</protein>
<evidence type="ECO:0000313" key="3">
    <source>
        <dbReference type="Proteomes" id="UP000050872"/>
    </source>
</evidence>
<evidence type="ECO:0000256" key="1">
    <source>
        <dbReference type="SAM" id="SignalP"/>
    </source>
</evidence>
<sequence length="1042" mass="114633">MLLTVLFAALGLFHPPAAIKAASTAKVYTVSTTEDIFNNTPKGLKLQDFVSTPEYYKNTKTGATEAFKSSDKLYKVGDTTNPYHNKADIIQLLSANSSQSSQIGSFWGNVKGTKDDPTYNFFDLTKSQEISAWIYNGNDDSKATDGFAFVLQNDNDGEQAISRSNGMPAGGQTLGVWGGGDIDPQTSLTSDYGGIKNSIAIEMDRYLNQTPGSISYTKNNYLDFDDFSSTGFVRNQLKEKHMAMGYPGESSTYKEAGNYSTGLILNRVNHYYYYMGHRGPVQNRIPMAGYEANEPAANETKTDPIKAWRHIKINYTPPASGSTTAKLTFAINDKFADGTIKPLTQRDKKTYDIDISKLNASKTNKVRWGFTAATGSPESNKQDVAMIIEKMPAVLDIKKQTTLHDDTKDIGSSYDDETQTTSKVITASDGDDLTFTYDLTYDGGLTASGDIKTTIALPENVNYSGDSAGNIGKITYKSASGTTTTKDINKSEITDVDITIPGATSTDPSTTKRVPGLIVSIPSLAKIGDNARVELKGQAQAPASDKLQTTSVDSAHTSFESEYFSNDTMSPEFKIDNEKLQISTTDEMNQELKGDDTAKFNLQASYLRGSKFDGEDMIAKAAVYDADGNSIKVDGLQTVSIAKDQTTGNVSFDYPLSDLTPNQTYTFKVTLSDSSSRISNTLTYTIKVADQKQLVLTRSTYKDYFLTERDSNNLTLGFDITYDDKSDVNPDEVTRYIQIDDQTPTSASAGPGTTQPIISQGFKIDLPKLSYGVHTAKIYANDGKRESNVLNYKFKVIDKGLVLEPEKDTIDVTNNEAVKLNWNVKYSSEVDNLEDGQVAPEYIRRKTLQLKTEEDADFKDIALSSININAINVDSNNNFSITLNPIGFGSQKADEDLDVLKAGRNELRFSVSNGGYTSETKTIVINVPKLKPQIDLPTSEIYFNKLSDPLRFNFDFSYPEDDTYTTKQSRTKMKLALDNGENVTLLHQKSNYNDYNVLPLTVALMPSSIEASADNREIKGNLVVTDVYERVGSNADDVQLFI</sequence>
<accession>A0A0R1QXW9</accession>
<dbReference type="AlphaFoldDB" id="A0A0R1QXW9"/>
<reference evidence="2 3" key="1">
    <citation type="journal article" date="2015" name="Genome Announc.">
        <title>Expanding the biotechnology potential of lactobacilli through comparative genomics of 213 strains and associated genera.</title>
        <authorList>
            <person name="Sun Z."/>
            <person name="Harris H.M."/>
            <person name="McCann A."/>
            <person name="Guo C."/>
            <person name="Argimon S."/>
            <person name="Zhang W."/>
            <person name="Yang X."/>
            <person name="Jeffery I.B."/>
            <person name="Cooney J.C."/>
            <person name="Kagawa T.F."/>
            <person name="Liu W."/>
            <person name="Song Y."/>
            <person name="Salvetti E."/>
            <person name="Wrobel A."/>
            <person name="Rasinkangas P."/>
            <person name="Parkhill J."/>
            <person name="Rea M.C."/>
            <person name="O'Sullivan O."/>
            <person name="Ritari J."/>
            <person name="Douillard F.P."/>
            <person name="Paul Ross R."/>
            <person name="Yang R."/>
            <person name="Briner A.E."/>
            <person name="Felis G.E."/>
            <person name="de Vos W.M."/>
            <person name="Barrangou R."/>
            <person name="Klaenhammer T.R."/>
            <person name="Caufield P.W."/>
            <person name="Cui Y."/>
            <person name="Zhang H."/>
            <person name="O'Toole P.W."/>
        </authorList>
    </citation>
    <scope>NUCLEOTIDE SEQUENCE [LARGE SCALE GENOMIC DNA]</scope>
    <source>
        <strain evidence="2 3">DSM 14500</strain>
    </source>
</reference>
<dbReference type="Proteomes" id="UP000050872">
    <property type="component" value="Unassembled WGS sequence"/>
</dbReference>
<dbReference type="Gene3D" id="2.60.120.200">
    <property type="match status" value="1"/>
</dbReference>
<keyword evidence="3" id="KW-1185">Reference proteome</keyword>
<keyword evidence="1" id="KW-0732">Signal</keyword>
<organism evidence="2 3">
    <name type="scientific">Companilactobacillus mindensis DSM 14500</name>
    <dbReference type="NCBI Taxonomy" id="1423770"/>
    <lineage>
        <taxon>Bacteria</taxon>
        <taxon>Bacillati</taxon>
        <taxon>Bacillota</taxon>
        <taxon>Bacilli</taxon>
        <taxon>Lactobacillales</taxon>
        <taxon>Lactobacillaceae</taxon>
        <taxon>Companilactobacillus</taxon>
    </lineage>
</organism>
<gene>
    <name evidence="2" type="ORF">FD29_GL001369</name>
</gene>
<name>A0A0R1QXW9_9LACO</name>
<feature type="signal peptide" evidence="1">
    <location>
        <begin position="1"/>
        <end position="20"/>
    </location>
</feature>
<proteinExistence type="predicted"/>
<dbReference type="InterPro" id="IPR013320">
    <property type="entry name" value="ConA-like_dom_sf"/>
</dbReference>
<dbReference type="STRING" id="1423770.FD29_GL001369"/>
<feature type="chain" id="PRO_5039067488" evidence="1">
    <location>
        <begin position="21"/>
        <end position="1042"/>
    </location>
</feature>
<dbReference type="SUPFAM" id="SSF49899">
    <property type="entry name" value="Concanavalin A-like lectins/glucanases"/>
    <property type="match status" value="1"/>
</dbReference>
<dbReference type="EMBL" id="AZEZ01000002">
    <property type="protein sequence ID" value="KRL46056.1"/>
    <property type="molecule type" value="Genomic_DNA"/>
</dbReference>
<dbReference type="PATRIC" id="fig|1423770.3.peg.1405"/>